<protein>
    <recommendedName>
        <fullName evidence="2">HNH nuclease domain-containing protein</fullName>
    </recommendedName>
</protein>
<feature type="compositionally biased region" description="Polar residues" evidence="1">
    <location>
        <begin position="50"/>
        <end position="69"/>
    </location>
</feature>
<gene>
    <name evidence="3" type="ORF">TWF694_000291</name>
</gene>
<keyword evidence="4" id="KW-1185">Reference proteome</keyword>
<dbReference type="EMBL" id="JAVHJO010000001">
    <property type="protein sequence ID" value="KAK6543546.1"/>
    <property type="molecule type" value="Genomic_DNA"/>
</dbReference>
<feature type="compositionally biased region" description="Polar residues" evidence="1">
    <location>
        <begin position="703"/>
        <end position="712"/>
    </location>
</feature>
<dbReference type="AlphaFoldDB" id="A0AAV9XPX5"/>
<feature type="region of interest" description="Disordered" evidence="1">
    <location>
        <begin position="235"/>
        <end position="278"/>
    </location>
</feature>
<evidence type="ECO:0000313" key="3">
    <source>
        <dbReference type="EMBL" id="KAK6543546.1"/>
    </source>
</evidence>
<feature type="region of interest" description="Disordered" evidence="1">
    <location>
        <begin position="129"/>
        <end position="158"/>
    </location>
</feature>
<dbReference type="Pfam" id="PF13391">
    <property type="entry name" value="HNH_2"/>
    <property type="match status" value="1"/>
</dbReference>
<feature type="compositionally biased region" description="Polar residues" evidence="1">
    <location>
        <begin position="77"/>
        <end position="86"/>
    </location>
</feature>
<feature type="compositionally biased region" description="Basic and acidic residues" evidence="1">
    <location>
        <begin position="671"/>
        <end position="687"/>
    </location>
</feature>
<evidence type="ECO:0000259" key="2">
    <source>
        <dbReference type="Pfam" id="PF13391"/>
    </source>
</evidence>
<comment type="caution">
    <text evidence="3">The sequence shown here is derived from an EMBL/GenBank/DDBJ whole genome shotgun (WGS) entry which is preliminary data.</text>
</comment>
<feature type="compositionally biased region" description="Basic residues" evidence="1">
    <location>
        <begin position="28"/>
        <end position="48"/>
    </location>
</feature>
<feature type="region of interest" description="Disordered" evidence="1">
    <location>
        <begin position="581"/>
        <end position="751"/>
    </location>
</feature>
<accession>A0AAV9XPX5</accession>
<feature type="compositionally biased region" description="Polar residues" evidence="1">
    <location>
        <begin position="131"/>
        <end position="151"/>
    </location>
</feature>
<reference evidence="3 4" key="1">
    <citation type="submission" date="2019-10" db="EMBL/GenBank/DDBJ databases">
        <authorList>
            <person name="Palmer J.M."/>
        </authorList>
    </citation>
    <scope>NUCLEOTIDE SEQUENCE [LARGE SCALE GENOMIC DNA]</scope>
    <source>
        <strain evidence="3 4">TWF694</strain>
    </source>
</reference>
<dbReference type="InterPro" id="IPR003615">
    <property type="entry name" value="HNH_nuc"/>
</dbReference>
<organism evidence="3 4">
    <name type="scientific">Orbilia ellipsospora</name>
    <dbReference type="NCBI Taxonomy" id="2528407"/>
    <lineage>
        <taxon>Eukaryota</taxon>
        <taxon>Fungi</taxon>
        <taxon>Dikarya</taxon>
        <taxon>Ascomycota</taxon>
        <taxon>Pezizomycotina</taxon>
        <taxon>Orbiliomycetes</taxon>
        <taxon>Orbiliales</taxon>
        <taxon>Orbiliaceae</taxon>
        <taxon>Orbilia</taxon>
    </lineage>
</organism>
<dbReference type="Proteomes" id="UP001365542">
    <property type="component" value="Unassembled WGS sequence"/>
</dbReference>
<feature type="domain" description="HNH nuclease" evidence="2">
    <location>
        <begin position="341"/>
        <end position="426"/>
    </location>
</feature>
<feature type="compositionally biased region" description="Basic and acidic residues" evidence="1">
    <location>
        <begin position="244"/>
        <end position="273"/>
    </location>
</feature>
<evidence type="ECO:0000313" key="4">
    <source>
        <dbReference type="Proteomes" id="UP001365542"/>
    </source>
</evidence>
<evidence type="ECO:0000256" key="1">
    <source>
        <dbReference type="SAM" id="MobiDB-lite"/>
    </source>
</evidence>
<proteinExistence type="predicted"/>
<sequence>MTAEVIGAASSASRDSGDITMSFVKPELHHRRSFSSPHANRRRSRKRSSATSTPVQSSPPDNSSQSLQPSPIHASHSDSALPSTVPSPARISRRRSHVDDDETADKPNKRRKKDPQFWWEITRDTPILRSLPSSGELSRSQGWATSYASSSSEEDLEEPVIMEDITMDRITVSEDEKQEVFAALEAALAEEQITKNQTNALKEVFEVSFDQQCLYKDWLVEIVKTDDEDEGVAIHASQEEPDEGSDKHQTKQDDEKENKKVDTEGGKHDEKKTKSPSPSAFKAISLAKIKDALVSLRDGVGKFSFRLKEARDKQIILETDDKPRRSKTFRSMLLQREANRCIVTRIGDSLIAAHILPFTIASISRSHRFWSMLHLMLGPAICDKLFERYGYKSSPKHRGNRGINSLENGWILRSNLDDAFTRMQCYLEPIPEEPHKYVFNWLEEPDDLPSFSRRHHDESKRQKFLETGTIVDLTPIETQESQNSSTQDTTVYTAPPPSRALITMQAAIHKLANKFRGQADVFDSFLHEDYDSESVSTLDEERIVHEEVRRKELMQPITADNHMYFCDGKIAEWLRSVSPEGEAAGTKRKHGELEDEEETEPPTDIEPDPRPTKRTKFTHNPSPISPANGRKPKSRRTKPSAIKAAIATNTLPETGLLSPGITNKSETSPEEIGRTRRYIARECKRALTYEPSRPSTPKIPSAMSVTQPTPQTVGRKRDNAAVEGSVNTTMQGGGKDRIQDSGPSRKRKRSA</sequence>
<name>A0AAV9XPX5_9PEZI</name>
<feature type="compositionally biased region" description="Acidic residues" evidence="1">
    <location>
        <begin position="593"/>
        <end position="606"/>
    </location>
</feature>
<feature type="region of interest" description="Disordered" evidence="1">
    <location>
        <begin position="1"/>
        <end position="117"/>
    </location>
</feature>